<keyword evidence="16" id="KW-1185">Reference proteome</keyword>
<keyword evidence="6 13" id="KW-0812">Transmembrane</keyword>
<dbReference type="InterPro" id="IPR036890">
    <property type="entry name" value="HATPase_C_sf"/>
</dbReference>
<dbReference type="SUPFAM" id="SSF55874">
    <property type="entry name" value="ATPase domain of HSP90 chaperone/DNA topoisomerase II/histidine kinase"/>
    <property type="match status" value="1"/>
</dbReference>
<keyword evidence="10 13" id="KW-1133">Transmembrane helix</keyword>
<dbReference type="Pfam" id="PF02518">
    <property type="entry name" value="HATPase_c"/>
    <property type="match status" value="1"/>
</dbReference>
<evidence type="ECO:0000256" key="6">
    <source>
        <dbReference type="ARBA" id="ARBA00022692"/>
    </source>
</evidence>
<dbReference type="GO" id="GO:0000155">
    <property type="term" value="F:phosphorelay sensor kinase activity"/>
    <property type="evidence" value="ECO:0007669"/>
    <property type="project" value="InterPro"/>
</dbReference>
<comment type="subcellular location">
    <subcellularLocation>
        <location evidence="2">Membrane</location>
        <topology evidence="2">Multi-pass membrane protein</topology>
    </subcellularLocation>
</comment>
<dbReference type="PRINTS" id="PR00344">
    <property type="entry name" value="BCTRLSENSOR"/>
</dbReference>
<dbReference type="OrthoDB" id="9806130at2"/>
<dbReference type="GO" id="GO:0005737">
    <property type="term" value="C:cytoplasm"/>
    <property type="evidence" value="ECO:0007669"/>
    <property type="project" value="UniProtKB-ARBA"/>
</dbReference>
<evidence type="ECO:0000256" key="9">
    <source>
        <dbReference type="ARBA" id="ARBA00022840"/>
    </source>
</evidence>
<dbReference type="FunFam" id="3.40.50.300:FF:000483">
    <property type="entry name" value="Sensor histidine kinase KdpD"/>
    <property type="match status" value="1"/>
</dbReference>
<dbReference type="GO" id="GO:0005524">
    <property type="term" value="F:ATP binding"/>
    <property type="evidence" value="ECO:0007669"/>
    <property type="project" value="UniProtKB-KW"/>
</dbReference>
<evidence type="ECO:0000256" key="3">
    <source>
        <dbReference type="ARBA" id="ARBA00012438"/>
    </source>
</evidence>
<keyword evidence="5" id="KW-0808">Transferase</keyword>
<dbReference type="InterPro" id="IPR005467">
    <property type="entry name" value="His_kinase_dom"/>
</dbReference>
<dbReference type="EC" id="2.7.13.3" evidence="3"/>
<dbReference type="PANTHER" id="PTHR45569:SF1">
    <property type="entry name" value="SENSOR PROTEIN KDPD"/>
    <property type="match status" value="1"/>
</dbReference>
<sequence length="900" mass="101360">MIEERPNPDAVLKQILDEKEENVKRKGRLKIFFGYAAGVGKTFAMLEAAHEAKKSGIDIVAGYIEPHTRVETLALLEGLEMLPNLKIQYKGITLNEFDLDGAIKRKPQLILVDELAHSNAEQCRHIKRYQDIKELLENGIDVYTTVNVQHIESLNDIVASITGVIVRERVPDSVFDDADQVELVDIEPEDLIARLNQGKIYKENQVKRALVNFFTKEKLVALREIALRRTADAVNKKIDKERENNKSGYYTEEHILICLSSAPSNAKVIRTAARMASAFDGLFTALFVETPNTKEFEKDNRISLEKNLKLAEQLGARIATVYGEDIASQISEYAKISGVSKIVLGRSNTRKGLLINKKTLVDKLTELAPNIDIYIIPDNSKKYNKINIKRIEIPKFTVIDISKTLGVLLITTITGLIFYNLGYGESNIIIMYLLGVLITSIITSGKTYGILISILGVLTYDFMFTEPRLTLKAYDASYPVTFLVMLVSSVLSSKLATRVKIEAQNSAKKAYRTEVLLETSQKLQLAKSKEEIFNETAYQTKKLLDKPIILYIQNDKGNLEPIIFKKDNDTDIKQYITEEEHAVAEWVFKNKKHAGATTDTLPGAKCLYLAIRNYEKSFAVIAIPIDKNEILDPFEKNLLIAVLGESAISLEKEEINISKNKIKMKADQEKLRANLLRAISHDLRTPLTSISGNAGILMKNSNILNDEKKQELYSDIYDDSMWLINLVENLLSITRIENGSMNIKIEPELIDEVIQEALLHVNRKKSEYNIEVLVEDDLMMAKMDSRLIIQVIINIVNNAIKYTPKGSNIRISAARKEKMIVVEISDNGYGISDSVKDKIFDMFFTINDKHGDGRRGLGLGLSLCKSIINAHGGEIYVKDNIPKGSTFGFTLQEEEVKLDE</sequence>
<evidence type="ECO:0000256" key="8">
    <source>
        <dbReference type="ARBA" id="ARBA00022777"/>
    </source>
</evidence>
<keyword evidence="11" id="KW-0902">Two-component regulatory system</keyword>
<evidence type="ECO:0000256" key="5">
    <source>
        <dbReference type="ARBA" id="ARBA00022679"/>
    </source>
</evidence>
<feature type="transmembrane region" description="Helical" evidence="13">
    <location>
        <begin position="404"/>
        <end position="422"/>
    </location>
</feature>
<dbReference type="Pfam" id="PF02702">
    <property type="entry name" value="KdpD"/>
    <property type="match status" value="1"/>
</dbReference>
<dbReference type="Gene3D" id="3.30.565.10">
    <property type="entry name" value="Histidine kinase-like ATPase, C-terminal domain"/>
    <property type="match status" value="1"/>
</dbReference>
<dbReference type="InterPro" id="IPR052023">
    <property type="entry name" value="Histidine_kinase_KdpD"/>
</dbReference>
<dbReference type="Gene3D" id="1.10.287.130">
    <property type="match status" value="1"/>
</dbReference>
<dbReference type="InterPro" id="IPR004358">
    <property type="entry name" value="Sig_transdc_His_kin-like_C"/>
</dbReference>
<reference evidence="15 16" key="1">
    <citation type="submission" date="2017-10" db="EMBL/GenBank/DDBJ databases">
        <title>Effective Description of Clostridium neonatale sp. nov. linked to necrotizing enterocolitis in neonates and a clarification of species assignable to the genus Clostridium (Prazmowski 1880) emend. Lawson and Rainey 2016.</title>
        <authorList>
            <person name="Bernard K."/>
            <person name="Burdz T."/>
            <person name="Wiebe D."/>
            <person name="Balcewich B."/>
            <person name="Alfa M."/>
            <person name="Bernier A.-M."/>
        </authorList>
    </citation>
    <scope>NUCLEOTIDE SEQUENCE [LARGE SCALE GENOMIC DNA]</scope>
    <source>
        <strain evidence="15 16">LCDC99A005</strain>
    </source>
</reference>
<evidence type="ECO:0000256" key="2">
    <source>
        <dbReference type="ARBA" id="ARBA00004141"/>
    </source>
</evidence>
<feature type="transmembrane region" description="Helical" evidence="13">
    <location>
        <begin position="429"/>
        <end position="456"/>
    </location>
</feature>
<evidence type="ECO:0000256" key="13">
    <source>
        <dbReference type="SAM" id="Phobius"/>
    </source>
</evidence>
<evidence type="ECO:0000313" key="16">
    <source>
        <dbReference type="Proteomes" id="UP000220840"/>
    </source>
</evidence>
<dbReference type="CDD" id="cd00075">
    <property type="entry name" value="HATPase"/>
    <property type="match status" value="1"/>
</dbReference>
<keyword evidence="9" id="KW-0067">ATP-binding</keyword>
<dbReference type="Gene3D" id="1.20.120.620">
    <property type="entry name" value="Backbone structure of the membrane domain of e. Coli histidine kinase receptor kdpd"/>
    <property type="match status" value="1"/>
</dbReference>
<dbReference type="EMBL" id="PDCJ01000002">
    <property type="protein sequence ID" value="PEG29860.1"/>
    <property type="molecule type" value="Genomic_DNA"/>
</dbReference>
<dbReference type="InterPro" id="IPR036097">
    <property type="entry name" value="HisK_dim/P_sf"/>
</dbReference>
<dbReference type="AlphaFoldDB" id="A0A2A7ME78"/>
<evidence type="ECO:0000256" key="10">
    <source>
        <dbReference type="ARBA" id="ARBA00022989"/>
    </source>
</evidence>
<dbReference type="Pfam" id="PF00512">
    <property type="entry name" value="HisKA"/>
    <property type="match status" value="1"/>
</dbReference>
<dbReference type="SUPFAM" id="SSF47384">
    <property type="entry name" value="Homodimeric domain of signal transducing histidine kinase"/>
    <property type="match status" value="1"/>
</dbReference>
<keyword evidence="7" id="KW-0547">Nucleotide-binding</keyword>
<dbReference type="PROSITE" id="PS50109">
    <property type="entry name" value="HIS_KIN"/>
    <property type="match status" value="1"/>
</dbReference>
<dbReference type="Proteomes" id="UP000220840">
    <property type="component" value="Unassembled WGS sequence"/>
</dbReference>
<dbReference type="PANTHER" id="PTHR45569">
    <property type="entry name" value="SENSOR PROTEIN KDPD"/>
    <property type="match status" value="1"/>
</dbReference>
<evidence type="ECO:0000256" key="1">
    <source>
        <dbReference type="ARBA" id="ARBA00000085"/>
    </source>
</evidence>
<dbReference type="CDD" id="cd00082">
    <property type="entry name" value="HisKA"/>
    <property type="match status" value="1"/>
</dbReference>
<evidence type="ECO:0000256" key="4">
    <source>
        <dbReference type="ARBA" id="ARBA00022553"/>
    </source>
</evidence>
<keyword evidence="12 13" id="KW-0472">Membrane</keyword>
<dbReference type="GO" id="GO:0005886">
    <property type="term" value="C:plasma membrane"/>
    <property type="evidence" value="ECO:0007669"/>
    <property type="project" value="TreeGrafter"/>
</dbReference>
<dbReference type="InterPro" id="IPR003661">
    <property type="entry name" value="HisK_dim/P_dom"/>
</dbReference>
<evidence type="ECO:0000256" key="7">
    <source>
        <dbReference type="ARBA" id="ARBA00022741"/>
    </source>
</evidence>
<proteinExistence type="predicted"/>
<dbReference type="SMART" id="SM00388">
    <property type="entry name" value="HisKA"/>
    <property type="match status" value="1"/>
</dbReference>
<dbReference type="Pfam" id="PF13493">
    <property type="entry name" value="DUF4118"/>
    <property type="match status" value="1"/>
</dbReference>
<keyword evidence="8 15" id="KW-0418">Kinase</keyword>
<dbReference type="InterPro" id="IPR029016">
    <property type="entry name" value="GAF-like_dom_sf"/>
</dbReference>
<protein>
    <recommendedName>
        <fullName evidence="3">histidine kinase</fullName>
        <ecNumber evidence="3">2.7.13.3</ecNumber>
    </recommendedName>
</protein>
<keyword evidence="4" id="KW-0597">Phosphoprotein</keyword>
<dbReference type="InterPro" id="IPR027417">
    <property type="entry name" value="P-loop_NTPase"/>
</dbReference>
<dbReference type="CDD" id="cd01987">
    <property type="entry name" value="USP_KdpD-like"/>
    <property type="match status" value="1"/>
</dbReference>
<dbReference type="Gene3D" id="3.30.450.40">
    <property type="match status" value="1"/>
</dbReference>
<name>A0A2A7ME78_9CLOT</name>
<evidence type="ECO:0000259" key="14">
    <source>
        <dbReference type="PROSITE" id="PS50109"/>
    </source>
</evidence>
<dbReference type="Gene3D" id="3.40.50.300">
    <property type="entry name" value="P-loop containing nucleotide triphosphate hydrolases"/>
    <property type="match status" value="1"/>
</dbReference>
<gene>
    <name evidence="15" type="ORF">CQ394_14515</name>
</gene>
<accession>A0A2A7ME78</accession>
<organism evidence="15 16">
    <name type="scientific">Clostridium neonatale</name>
    <dbReference type="NCBI Taxonomy" id="137838"/>
    <lineage>
        <taxon>Bacteria</taxon>
        <taxon>Bacillati</taxon>
        <taxon>Bacillota</taxon>
        <taxon>Clostridia</taxon>
        <taxon>Eubacteriales</taxon>
        <taxon>Clostridiaceae</taxon>
        <taxon>Clostridium</taxon>
    </lineage>
</organism>
<dbReference type="SMART" id="SM00387">
    <property type="entry name" value="HATPase_c"/>
    <property type="match status" value="1"/>
</dbReference>
<dbReference type="InterPro" id="IPR038318">
    <property type="entry name" value="KdpD_sf"/>
</dbReference>
<dbReference type="STRING" id="137838.GCA_001458595_01133"/>
<dbReference type="FunFam" id="3.30.565.10:FF:000006">
    <property type="entry name" value="Sensor histidine kinase WalK"/>
    <property type="match status" value="1"/>
</dbReference>
<dbReference type="InterPro" id="IPR025201">
    <property type="entry name" value="KdpD_TM"/>
</dbReference>
<evidence type="ECO:0000256" key="11">
    <source>
        <dbReference type="ARBA" id="ARBA00023012"/>
    </source>
</evidence>
<dbReference type="InterPro" id="IPR003852">
    <property type="entry name" value="Sig_transdc_His_kinase_KdpD_N"/>
</dbReference>
<evidence type="ECO:0000256" key="12">
    <source>
        <dbReference type="ARBA" id="ARBA00023136"/>
    </source>
</evidence>
<feature type="domain" description="Histidine kinase" evidence="14">
    <location>
        <begin position="678"/>
        <end position="895"/>
    </location>
</feature>
<evidence type="ECO:0000313" key="15">
    <source>
        <dbReference type="EMBL" id="PEG29860.1"/>
    </source>
</evidence>
<comment type="catalytic activity">
    <reaction evidence="1">
        <text>ATP + protein L-histidine = ADP + protein N-phospho-L-histidine.</text>
        <dbReference type="EC" id="2.7.13.3"/>
    </reaction>
</comment>
<dbReference type="RefSeq" id="WP_058294026.1">
    <property type="nucleotide sequence ID" value="NZ_CAMRXG010000076.1"/>
</dbReference>
<dbReference type="InterPro" id="IPR003594">
    <property type="entry name" value="HATPase_dom"/>
</dbReference>
<comment type="caution">
    <text evidence="15">The sequence shown here is derived from an EMBL/GenBank/DDBJ whole genome shotgun (WGS) entry which is preliminary data.</text>
</comment>